<evidence type="ECO:0000256" key="1">
    <source>
        <dbReference type="SAM" id="MobiDB-lite"/>
    </source>
</evidence>
<protein>
    <submittedName>
        <fullName evidence="2">Uncharacterized protein</fullName>
    </submittedName>
</protein>
<name>E6N608_CALS0</name>
<dbReference type="EMBL" id="AP011893">
    <property type="protein sequence ID" value="BAJ49433.1"/>
    <property type="molecule type" value="Genomic_DNA"/>
</dbReference>
<dbReference type="KEGG" id="csu:CSUB_C0754"/>
<dbReference type="EMBL" id="AP011845">
    <property type="protein sequence ID" value="BAJ47725.1"/>
    <property type="molecule type" value="Genomic_DNA"/>
</dbReference>
<evidence type="ECO:0000313" key="3">
    <source>
        <dbReference type="EMBL" id="BAJ49433.1"/>
    </source>
</evidence>
<evidence type="ECO:0000313" key="5">
    <source>
        <dbReference type="Proteomes" id="UP000008120"/>
    </source>
</evidence>
<accession>E6N608</accession>
<sequence length="252" mass="28965">MITIYELIAESSDDKLPTSPLPTARLRGLIGQCIKVYSKTHNLKLYETFFKPKKGIIGKEIARKIPPPKPYIINPPTLLHENTIQFRLTVFGHANQLMPHILKAIKKEHDKLQLLEATIVNDITGEKWEANNQEEKTQQQSITYQMLLQNVKQHIENKEKINITLTLLTPLRLTRNGTDIQPNQLKPSDLIRYTARRLFLLDYLYYSAGKNLPIKLSPENVKNSWNGATNQSKPKQHSPKKQSTSNKKQTHS</sequence>
<feature type="compositionally biased region" description="Polar residues" evidence="1">
    <location>
        <begin position="221"/>
        <end position="230"/>
    </location>
</feature>
<proteinExistence type="predicted"/>
<reference evidence="2 5" key="1">
    <citation type="journal article" date="2005" name="Environ. Microbiol.">
        <title>Genetic and functional properties of uncultivated thermophilic crenarchaeotes from a subsurface gold mine as revealed by analysis of genome fragments.</title>
        <authorList>
            <person name="Nunoura T."/>
            <person name="Hirayama H."/>
            <person name="Takami H."/>
            <person name="Oida H."/>
            <person name="Nishi S."/>
            <person name="Shimamura S."/>
            <person name="Suzuki Y."/>
            <person name="Inagaki F."/>
            <person name="Takai K."/>
            <person name="Nealson K.H."/>
            <person name="Horikoshi K."/>
        </authorList>
    </citation>
    <scope>NUCLEOTIDE SEQUENCE [LARGE SCALE GENOMIC DNA]</scope>
</reference>
<dbReference type="BioCyc" id="CCAL311458:G131R-767-MONOMER"/>
<evidence type="ECO:0000313" key="2">
    <source>
        <dbReference type="EMBL" id="BAJ47725.1"/>
    </source>
</evidence>
<dbReference type="EMBL" id="BA000048">
    <property type="protein sequence ID" value="BAJ50612.1"/>
    <property type="molecule type" value="Genomic_DNA"/>
</dbReference>
<dbReference type="AlphaFoldDB" id="E6N608"/>
<feature type="region of interest" description="Disordered" evidence="1">
    <location>
        <begin position="221"/>
        <end position="252"/>
    </location>
</feature>
<evidence type="ECO:0000313" key="4">
    <source>
        <dbReference type="EMBL" id="BAJ50612.1"/>
    </source>
</evidence>
<reference evidence="2 5" key="2">
    <citation type="journal article" date="2011" name="Nucleic Acids Res.">
        <title>Insights into the evolution of Archaea and eukaryotic protein modifier systems revealed by the genome of a novel archaeal group.</title>
        <authorList>
            <person name="Nunoura T."/>
            <person name="Takaki Y."/>
            <person name="Kakuta J."/>
            <person name="Nishi S."/>
            <person name="Sugahara J."/>
            <person name="Kazama H."/>
            <person name="Chee G."/>
            <person name="Hattori M."/>
            <person name="Kanai A."/>
            <person name="Atomi H."/>
            <person name="Takai K."/>
            <person name="Takami H."/>
        </authorList>
    </citation>
    <scope>NUCLEOTIDE SEQUENCE [LARGE SCALE GENOMIC DNA]</scope>
</reference>
<gene>
    <name evidence="4" type="ORF">CSUB_C0754</name>
    <name evidence="2" type="ORF">HGMM_F13A09C10</name>
    <name evidence="3" type="ORF">HGMM_F15D08C24</name>
</gene>
<organism evidence="2 5">
    <name type="scientific">Caldiarchaeum subterraneum</name>
    <dbReference type="NCBI Taxonomy" id="311458"/>
    <lineage>
        <taxon>Archaea</taxon>
        <taxon>Nitrososphaerota</taxon>
        <taxon>Candidatus Caldarchaeales</taxon>
        <taxon>Candidatus Caldarchaeaceae</taxon>
        <taxon>Candidatus Caldarchaeum</taxon>
    </lineage>
</organism>
<dbReference type="Proteomes" id="UP000008120">
    <property type="component" value="Chromosome"/>
</dbReference>
<dbReference type="STRING" id="311458.CSUB_C0754"/>